<evidence type="ECO:0000256" key="16">
    <source>
        <dbReference type="PIRSR" id="PIRSR000137-1"/>
    </source>
</evidence>
<dbReference type="Gene3D" id="3.50.50.60">
    <property type="entry name" value="FAD/NAD(P)-binding domain"/>
    <property type="match status" value="1"/>
</dbReference>
<dbReference type="PANTHER" id="PTHR11552:SF147">
    <property type="entry name" value="CHOLINE DEHYDROGENASE, MITOCHONDRIAL"/>
    <property type="match status" value="1"/>
</dbReference>
<keyword evidence="9" id="KW-0560">Oxidoreductase</keyword>
<dbReference type="InterPro" id="IPR027424">
    <property type="entry name" value="Glucose_Oxidase_domain_2"/>
</dbReference>
<protein>
    <recommendedName>
        <fullName evidence="5">pyranose dehydrogenase (acceptor)</fullName>
        <ecNumber evidence="5">1.1.99.29</ecNumber>
    </recommendedName>
</protein>
<dbReference type="InterPro" id="IPR012132">
    <property type="entry name" value="GMC_OxRdtase"/>
</dbReference>
<keyword evidence="7 18" id="KW-0285">Flavoprotein</keyword>
<feature type="chain" id="PRO_5021222089" description="pyranose dehydrogenase (acceptor)" evidence="19">
    <location>
        <begin position="26"/>
        <end position="582"/>
    </location>
</feature>
<dbReference type="EMBL" id="QPFP01000040">
    <property type="protein sequence ID" value="TEB27423.1"/>
    <property type="molecule type" value="Genomic_DNA"/>
</dbReference>
<feature type="binding site" evidence="17">
    <location>
        <position position="118"/>
    </location>
    <ligand>
        <name>FAD</name>
        <dbReference type="ChEBI" id="CHEBI:57692"/>
    </ligand>
</feature>
<dbReference type="SUPFAM" id="SSF54373">
    <property type="entry name" value="FAD-linked reductases, C-terminal domain"/>
    <property type="match status" value="1"/>
</dbReference>
<evidence type="ECO:0000313" key="21">
    <source>
        <dbReference type="EMBL" id="TEB27423.1"/>
    </source>
</evidence>
<evidence type="ECO:0000256" key="4">
    <source>
        <dbReference type="ARBA" id="ARBA00011245"/>
    </source>
</evidence>
<keyword evidence="22" id="KW-1185">Reference proteome</keyword>
<dbReference type="Pfam" id="PF00732">
    <property type="entry name" value="GMC_oxred_N"/>
    <property type="match status" value="1"/>
</dbReference>
<evidence type="ECO:0000256" key="3">
    <source>
        <dbReference type="ARBA" id="ARBA00010790"/>
    </source>
</evidence>
<comment type="function">
    <text evidence="10">Catalyzes the single-oxidation or sequential double oxidation reaction of carbohydrates primarily at carbon-2 and/or carbon-3 with the concomitant reduction of the flavin. The enzyme exhibits a broad sugar substrate specificity, oxidizing different aldopyranoses to the corresponding C-1, C-2, C-3 or C-1,2, C-2,3 and C-3,4 (di)dehydro sugars with substrate-specific regioselectivity. Accepts only a narrow range of electron acceptors such as substituted benzoquinones and complexed metal ions and reacts extremely slowly with O(2) as acceptor. May play a role in the natural recycling of plant matter by oxidizing all major monosaccharides in lignocellulose and by reducing quinone compounds or reactive radical species generated during lignin depolymerization.</text>
</comment>
<dbReference type="EC" id="1.1.99.29" evidence="5"/>
<dbReference type="InterPro" id="IPR036188">
    <property type="entry name" value="FAD/NAD-bd_sf"/>
</dbReference>
<dbReference type="OrthoDB" id="269227at2759"/>
<dbReference type="AlphaFoldDB" id="A0A4Y7SZX3"/>
<name>A0A4Y7SZX3_COPMI</name>
<evidence type="ECO:0000256" key="9">
    <source>
        <dbReference type="ARBA" id="ARBA00023002"/>
    </source>
</evidence>
<comment type="caution">
    <text evidence="21">The sequence shown here is derived from an EMBL/GenBank/DDBJ whole genome shotgun (WGS) entry which is preliminary data.</text>
</comment>
<dbReference type="InterPro" id="IPR000172">
    <property type="entry name" value="GMC_OxRdtase_N"/>
</dbReference>
<evidence type="ECO:0000256" key="2">
    <source>
        <dbReference type="ARBA" id="ARBA00004613"/>
    </source>
</evidence>
<dbReference type="GO" id="GO:0050660">
    <property type="term" value="F:flavin adenine dinucleotide binding"/>
    <property type="evidence" value="ECO:0007669"/>
    <property type="project" value="InterPro"/>
</dbReference>
<keyword evidence="6" id="KW-0964">Secreted</keyword>
<feature type="active site" description="Proton donor" evidence="16">
    <location>
        <position position="516"/>
    </location>
</feature>
<keyword evidence="8 17" id="KW-0274">FAD</keyword>
<evidence type="ECO:0000256" key="1">
    <source>
        <dbReference type="ARBA" id="ARBA00001974"/>
    </source>
</evidence>
<feature type="signal peptide" evidence="19">
    <location>
        <begin position="1"/>
        <end position="25"/>
    </location>
</feature>
<evidence type="ECO:0000256" key="7">
    <source>
        <dbReference type="ARBA" id="ARBA00022630"/>
    </source>
</evidence>
<evidence type="ECO:0000256" key="8">
    <source>
        <dbReference type="ARBA" id="ARBA00022827"/>
    </source>
</evidence>
<feature type="binding site" evidence="17">
    <location>
        <position position="275"/>
    </location>
    <ligand>
        <name>FAD</name>
        <dbReference type="ChEBI" id="CHEBI:57692"/>
    </ligand>
</feature>
<reference evidence="21 22" key="1">
    <citation type="journal article" date="2019" name="Nat. Ecol. Evol.">
        <title>Megaphylogeny resolves global patterns of mushroom evolution.</title>
        <authorList>
            <person name="Varga T."/>
            <person name="Krizsan K."/>
            <person name="Foldi C."/>
            <person name="Dima B."/>
            <person name="Sanchez-Garcia M."/>
            <person name="Sanchez-Ramirez S."/>
            <person name="Szollosi G.J."/>
            <person name="Szarkandi J.G."/>
            <person name="Papp V."/>
            <person name="Albert L."/>
            <person name="Andreopoulos W."/>
            <person name="Angelini C."/>
            <person name="Antonin V."/>
            <person name="Barry K.W."/>
            <person name="Bougher N.L."/>
            <person name="Buchanan P."/>
            <person name="Buyck B."/>
            <person name="Bense V."/>
            <person name="Catcheside P."/>
            <person name="Chovatia M."/>
            <person name="Cooper J."/>
            <person name="Damon W."/>
            <person name="Desjardin D."/>
            <person name="Finy P."/>
            <person name="Geml J."/>
            <person name="Haridas S."/>
            <person name="Hughes K."/>
            <person name="Justo A."/>
            <person name="Karasinski D."/>
            <person name="Kautmanova I."/>
            <person name="Kiss B."/>
            <person name="Kocsube S."/>
            <person name="Kotiranta H."/>
            <person name="LaButti K.M."/>
            <person name="Lechner B.E."/>
            <person name="Liimatainen K."/>
            <person name="Lipzen A."/>
            <person name="Lukacs Z."/>
            <person name="Mihaltcheva S."/>
            <person name="Morgado L.N."/>
            <person name="Niskanen T."/>
            <person name="Noordeloos M.E."/>
            <person name="Ohm R.A."/>
            <person name="Ortiz-Santana B."/>
            <person name="Ovrebo C."/>
            <person name="Racz N."/>
            <person name="Riley R."/>
            <person name="Savchenko A."/>
            <person name="Shiryaev A."/>
            <person name="Soop K."/>
            <person name="Spirin V."/>
            <person name="Szebenyi C."/>
            <person name="Tomsovsky M."/>
            <person name="Tulloss R.E."/>
            <person name="Uehling J."/>
            <person name="Grigoriev I.V."/>
            <person name="Vagvolgyi C."/>
            <person name="Papp T."/>
            <person name="Martin F.M."/>
            <person name="Miettinen O."/>
            <person name="Hibbett D.S."/>
            <person name="Nagy L.G."/>
        </authorList>
    </citation>
    <scope>NUCLEOTIDE SEQUENCE [LARGE SCALE GENOMIC DNA]</scope>
    <source>
        <strain evidence="21 22">FP101781</strain>
    </source>
</reference>
<comment type="subcellular location">
    <subcellularLocation>
        <location evidence="2">Secreted</location>
    </subcellularLocation>
</comment>
<comment type="catalytic activity">
    <reaction evidence="13">
        <text>pyranose + acceptor = pyranos-3-ulose + reduced acceptor.</text>
        <dbReference type="EC" id="1.1.99.29"/>
    </reaction>
</comment>
<accession>A0A4Y7SZX3</accession>
<comment type="catalytic activity">
    <reaction evidence="11">
        <text>pyranose + acceptor = pyranos-2-ulose + reduced acceptor.</text>
        <dbReference type="EC" id="1.1.99.29"/>
    </reaction>
</comment>
<dbReference type="SUPFAM" id="SSF51905">
    <property type="entry name" value="FAD/NAD(P)-binding domain"/>
    <property type="match status" value="1"/>
</dbReference>
<dbReference type="PIRSF" id="PIRSF000137">
    <property type="entry name" value="Alcohol_oxidase"/>
    <property type="match status" value="1"/>
</dbReference>
<dbReference type="Gene3D" id="4.10.450.10">
    <property type="entry name" value="Glucose Oxidase, domain 2"/>
    <property type="match status" value="1"/>
</dbReference>
<feature type="active site" description="Proton acceptor" evidence="16">
    <location>
        <position position="560"/>
    </location>
</feature>
<evidence type="ECO:0000256" key="6">
    <source>
        <dbReference type="ARBA" id="ARBA00022525"/>
    </source>
</evidence>
<dbReference type="Pfam" id="PF05199">
    <property type="entry name" value="GMC_oxred_C"/>
    <property type="match status" value="1"/>
</dbReference>
<evidence type="ECO:0000256" key="11">
    <source>
        <dbReference type="ARBA" id="ARBA00033986"/>
    </source>
</evidence>
<comment type="subunit">
    <text evidence="4">Monomer.</text>
</comment>
<proteinExistence type="inferred from homology"/>
<evidence type="ECO:0000256" key="14">
    <source>
        <dbReference type="ARBA" id="ARBA00034050"/>
    </source>
</evidence>
<evidence type="ECO:0000256" key="5">
    <source>
        <dbReference type="ARBA" id="ARBA00013177"/>
    </source>
</evidence>
<evidence type="ECO:0000256" key="12">
    <source>
        <dbReference type="ARBA" id="ARBA00034010"/>
    </source>
</evidence>
<comment type="similarity">
    <text evidence="3 18">Belongs to the GMC oxidoreductase family.</text>
</comment>
<dbReference type="GO" id="GO:0005576">
    <property type="term" value="C:extracellular region"/>
    <property type="evidence" value="ECO:0007669"/>
    <property type="project" value="UniProtKB-SubCell"/>
</dbReference>
<evidence type="ECO:0000256" key="18">
    <source>
        <dbReference type="RuleBase" id="RU003968"/>
    </source>
</evidence>
<comment type="catalytic activity">
    <reaction evidence="14">
        <text>a pyranoside + acceptor = a pyranosid-3-ulose + reduced acceptor.</text>
        <dbReference type="EC" id="1.1.99.29"/>
    </reaction>
</comment>
<comment type="catalytic activity">
    <reaction evidence="15">
        <text>a pyranoside + acceptor = a pyranosid-3,4-diulose + reduced acceptor.</text>
        <dbReference type="EC" id="1.1.99.29"/>
    </reaction>
</comment>
<evidence type="ECO:0000259" key="20">
    <source>
        <dbReference type="PROSITE" id="PS00623"/>
    </source>
</evidence>
<comment type="catalytic activity">
    <reaction evidence="12">
        <text>pyranose + acceptor = pyranos-2,3-diulose + reduced acceptor.</text>
        <dbReference type="EC" id="1.1.99.29"/>
    </reaction>
</comment>
<gene>
    <name evidence="21" type="ORF">FA13DRAFT_1756060</name>
</gene>
<keyword evidence="19" id="KW-0732">Signal</keyword>
<evidence type="ECO:0000256" key="13">
    <source>
        <dbReference type="ARBA" id="ARBA00034029"/>
    </source>
</evidence>
<feature type="domain" description="Glucose-methanol-choline oxidoreductase N-terminal" evidence="20">
    <location>
        <begin position="116"/>
        <end position="139"/>
    </location>
</feature>
<dbReference type="STRING" id="71717.A0A4Y7SZX3"/>
<dbReference type="Proteomes" id="UP000298030">
    <property type="component" value="Unassembled WGS sequence"/>
</dbReference>
<dbReference type="PROSITE" id="PS00623">
    <property type="entry name" value="GMC_OXRED_1"/>
    <property type="match status" value="1"/>
</dbReference>
<evidence type="ECO:0000256" key="15">
    <source>
        <dbReference type="ARBA" id="ARBA00034059"/>
    </source>
</evidence>
<dbReference type="InterPro" id="IPR007867">
    <property type="entry name" value="GMC_OxRtase_C"/>
</dbReference>
<dbReference type="GO" id="GO:0033718">
    <property type="term" value="F:pyranose dehydrogenase (acceptor) activity"/>
    <property type="evidence" value="ECO:0007669"/>
    <property type="project" value="UniProtKB-EC"/>
</dbReference>
<organism evidence="21 22">
    <name type="scientific">Coprinellus micaceus</name>
    <name type="common">Glistening ink-cap mushroom</name>
    <name type="synonym">Coprinus micaceus</name>
    <dbReference type="NCBI Taxonomy" id="71717"/>
    <lineage>
        <taxon>Eukaryota</taxon>
        <taxon>Fungi</taxon>
        <taxon>Dikarya</taxon>
        <taxon>Basidiomycota</taxon>
        <taxon>Agaricomycotina</taxon>
        <taxon>Agaricomycetes</taxon>
        <taxon>Agaricomycetidae</taxon>
        <taxon>Agaricales</taxon>
        <taxon>Agaricineae</taxon>
        <taxon>Psathyrellaceae</taxon>
        <taxon>Coprinellus</taxon>
    </lineage>
</organism>
<comment type="cofactor">
    <cofactor evidence="1 17">
        <name>FAD</name>
        <dbReference type="ChEBI" id="CHEBI:57692"/>
    </cofactor>
</comment>
<sequence>MHVLLLQGLQSLLAVAILSPLLVLAKVYQHAAELDPTVQFDFIVIGSGPGGSTVASRLSEDPKFNVLLIEAGGDNEGILDLSVPSFILNFPPAYRWNYTITPSPAIANRTIEYMRGRVLGGSSSINGMIYSRGSADDYNSYARISGDNGWSWDSLLPYIKKNERYVAPTSGRNTSGEYDVRYHGLKGELQVSQPPLETTGYDKRCLDVTRAQAEFPFLTDMNSGRPIGLAQLIYSREAWQQSTIGNGERNSAAVAFLNPTVRKRTNLSILLNTHVTRILETKTNGTSKTPLLRTVEFGDHTTRRVVGKLTAAKEVILSAGVVGSAHILLNSGIGDKHELGALGIIPVTHIPDVGKKMSEHPGADIYFSAERFEGIPPFDQNTALKQWITDRTGPLSETPHRLLLWSRLPKSSPLWRNYADPSSGPDAPHFEIILLAGGSIALRSPDPFDDPLIDDGLLKTSYDLEAMKEGFRLAKRFFSGHPWDNYLVNASFADPDTMSPYQWEAALRNGVKTNYHGVGTAAMSKKGAQGGVVDPDLKVKGIRGVRVVDASVIPYVPAGHTQVPVYIFSERASDLIKAAWRS</sequence>
<evidence type="ECO:0000256" key="17">
    <source>
        <dbReference type="PIRSR" id="PIRSR000137-2"/>
    </source>
</evidence>
<evidence type="ECO:0000256" key="19">
    <source>
        <dbReference type="SAM" id="SignalP"/>
    </source>
</evidence>
<dbReference type="Gene3D" id="3.30.560.10">
    <property type="entry name" value="Glucose Oxidase, domain 3"/>
    <property type="match status" value="1"/>
</dbReference>
<evidence type="ECO:0000256" key="10">
    <source>
        <dbReference type="ARBA" id="ARBA00024699"/>
    </source>
</evidence>
<evidence type="ECO:0000313" key="22">
    <source>
        <dbReference type="Proteomes" id="UP000298030"/>
    </source>
</evidence>
<dbReference type="PANTHER" id="PTHR11552">
    <property type="entry name" value="GLUCOSE-METHANOL-CHOLINE GMC OXIDOREDUCTASE"/>
    <property type="match status" value="1"/>
</dbReference>